<dbReference type="GO" id="GO:0043015">
    <property type="term" value="F:gamma-tubulin binding"/>
    <property type="evidence" value="ECO:0007669"/>
    <property type="project" value="InterPro"/>
</dbReference>
<dbReference type="GO" id="GO:0005874">
    <property type="term" value="C:microtubule"/>
    <property type="evidence" value="ECO:0007669"/>
    <property type="project" value="UniProtKB-KW"/>
</dbReference>
<evidence type="ECO:0000256" key="6">
    <source>
        <dbReference type="RuleBase" id="RU363050"/>
    </source>
</evidence>
<evidence type="ECO:0000256" key="2">
    <source>
        <dbReference type="ARBA" id="ARBA00010337"/>
    </source>
</evidence>
<name>A0A232F3N5_9HYME</name>
<dbReference type="EMBL" id="NNAY01001043">
    <property type="protein sequence ID" value="OXU25374.1"/>
    <property type="molecule type" value="Genomic_DNA"/>
</dbReference>
<evidence type="ECO:0000313" key="11">
    <source>
        <dbReference type="Proteomes" id="UP000215335"/>
    </source>
</evidence>
<organism evidence="10 11">
    <name type="scientific">Trichomalopsis sarcophagae</name>
    <dbReference type="NCBI Taxonomy" id="543379"/>
    <lineage>
        <taxon>Eukaryota</taxon>
        <taxon>Metazoa</taxon>
        <taxon>Ecdysozoa</taxon>
        <taxon>Arthropoda</taxon>
        <taxon>Hexapoda</taxon>
        <taxon>Insecta</taxon>
        <taxon>Pterygota</taxon>
        <taxon>Neoptera</taxon>
        <taxon>Endopterygota</taxon>
        <taxon>Hymenoptera</taxon>
        <taxon>Apocrita</taxon>
        <taxon>Proctotrupomorpha</taxon>
        <taxon>Chalcidoidea</taxon>
        <taxon>Pteromalidae</taxon>
        <taxon>Pteromalinae</taxon>
        <taxon>Trichomalopsis</taxon>
    </lineage>
</organism>
<dbReference type="GO" id="GO:0051321">
    <property type="term" value="P:meiotic cell cycle"/>
    <property type="evidence" value="ECO:0007669"/>
    <property type="project" value="TreeGrafter"/>
</dbReference>
<keyword evidence="11" id="KW-1185">Reference proteome</keyword>
<dbReference type="Pfam" id="PF04130">
    <property type="entry name" value="GCP_C_terminal"/>
    <property type="match status" value="1"/>
</dbReference>
<reference evidence="10 11" key="1">
    <citation type="journal article" date="2017" name="Curr. Biol.">
        <title>The Evolution of Venom by Co-option of Single-Copy Genes.</title>
        <authorList>
            <person name="Martinson E.O."/>
            <person name="Mrinalini"/>
            <person name="Kelkar Y.D."/>
            <person name="Chang C.H."/>
            <person name="Werren J.H."/>
        </authorList>
    </citation>
    <scope>NUCLEOTIDE SEQUENCE [LARGE SCALE GENOMIC DNA]</scope>
    <source>
        <strain evidence="10 11">Alberta</strain>
        <tissue evidence="10">Whole body</tissue>
    </source>
</reference>
<evidence type="ECO:0000256" key="4">
    <source>
        <dbReference type="ARBA" id="ARBA00022701"/>
    </source>
</evidence>
<comment type="caution">
    <text evidence="10">The sequence shown here is derived from an EMBL/GenBank/DDBJ whole genome shotgun (WGS) entry which is preliminary data.</text>
</comment>
<accession>A0A232F3N5</accession>
<protein>
    <recommendedName>
        <fullName evidence="6">Gamma-tubulin complex component</fullName>
    </recommendedName>
</protein>
<evidence type="ECO:0000256" key="5">
    <source>
        <dbReference type="ARBA" id="ARBA00023212"/>
    </source>
</evidence>
<dbReference type="PANTHER" id="PTHR19302:SF27">
    <property type="entry name" value="GAMMA-TUBULIN COMPLEX COMPONENT 4"/>
    <property type="match status" value="1"/>
</dbReference>
<feature type="region of interest" description="Disordered" evidence="7">
    <location>
        <begin position="1"/>
        <end position="30"/>
    </location>
</feature>
<evidence type="ECO:0000259" key="9">
    <source>
        <dbReference type="Pfam" id="PF17681"/>
    </source>
</evidence>
<dbReference type="InterPro" id="IPR007259">
    <property type="entry name" value="GCP"/>
</dbReference>
<dbReference type="OrthoDB" id="78652at2759"/>
<dbReference type="GO" id="GO:0000278">
    <property type="term" value="P:mitotic cell cycle"/>
    <property type="evidence" value="ECO:0007669"/>
    <property type="project" value="TreeGrafter"/>
</dbReference>
<feature type="domain" description="Gamma tubulin complex component protein N-terminal" evidence="9">
    <location>
        <begin position="342"/>
        <end position="550"/>
    </location>
</feature>
<dbReference type="InterPro" id="IPR041470">
    <property type="entry name" value="GCP_N"/>
</dbReference>
<dbReference type="GO" id="GO:0007020">
    <property type="term" value="P:microtubule nucleation"/>
    <property type="evidence" value="ECO:0007669"/>
    <property type="project" value="InterPro"/>
</dbReference>
<dbReference type="GO" id="GO:0031122">
    <property type="term" value="P:cytoplasmic microtubule organization"/>
    <property type="evidence" value="ECO:0007669"/>
    <property type="project" value="TreeGrafter"/>
</dbReference>
<dbReference type="AlphaFoldDB" id="A0A232F3N5"/>
<sequence length="807" mass="93620">MNRKWKEKKQKEPKNSPVLFEDEGHSTPILKKADTSEFPEIHYNESPIEPLTQHPPSEVGWDYQRPINKDEEEVNVPNPMEITKTPKRGVLLAKKRNSNSPLLYKPLKKKLIQEEQQESMAGFVKELKAMEMKAKEMKDKKGEKFETQPKTEDSPVESQLVVEMDTQPSDDSDIKLQISSPQQGEEVEAKEFGNQKNQPVNETKKQPNANVSKEKISLKPSPNSSLEKLFSNLAKENVQPLNNTDKFVSDTSSKSSSPLRLDNYLHPGERVLINKILEIVKEYNTIKKFIKKNSTIDDTHSVSKGLYLAALCDGMDKALEPFRKDIVDMERIVLNDGYTPVSMILCRIETQNLHGCKILQCLHHYVHTGIPQVKQALEKMTHCVHVIFYKHLTSWLVYGHLEDVHKEFFIQKTDKTNDMIMSEEKDKDIDKDKVDADVEKDGKEFSNEMWDYDINMEVLPYYIRYSLACKILTIGQTIIMFGNDPRQRKDLKMMTKNAENLIWGEKEYEYFKKLRSLQAKPTFALIEFERTVDELKRCVTQHLWHVAVEEAQLVNRLKLIKDFYLMGRGDMFLEFIRLASHILDKTPTSHTSRDINLAFQMAIRKTQSTDEAALESFNFAVPVLSPSKDEATAEIKEQSTAGSTEFSEKEREDPIDKKGWGLIILKYKVTWPLHLLFNPKTLGNYNTLFRFLLRVKKTQINLWNLWRDHMNSKNIDIDVIQLRNNLIFIVDNLQYYLQVDVIESQYAIMENTLKNTRNFEDVQKAHVIFLANVMSRTFLISGERQDKRSPSPFSAQWRAFGTIIVEA</sequence>
<gene>
    <name evidence="10" type="ORF">TSAR_002586</name>
</gene>
<dbReference type="GO" id="GO:0051225">
    <property type="term" value="P:spindle assembly"/>
    <property type="evidence" value="ECO:0007669"/>
    <property type="project" value="TreeGrafter"/>
</dbReference>
<feature type="region of interest" description="Disordered" evidence="7">
    <location>
        <begin position="134"/>
        <end position="223"/>
    </location>
</feature>
<dbReference type="Pfam" id="PF17681">
    <property type="entry name" value="GCP_N_terminal"/>
    <property type="match status" value="2"/>
</dbReference>
<feature type="domain" description="Gamma tubulin complex component C-terminal" evidence="8">
    <location>
        <begin position="553"/>
        <end position="782"/>
    </location>
</feature>
<dbReference type="STRING" id="543379.A0A232F3N5"/>
<dbReference type="GO" id="GO:0051011">
    <property type="term" value="F:microtubule minus-end binding"/>
    <property type="evidence" value="ECO:0007669"/>
    <property type="project" value="TreeGrafter"/>
</dbReference>
<evidence type="ECO:0000256" key="3">
    <source>
        <dbReference type="ARBA" id="ARBA00022490"/>
    </source>
</evidence>
<evidence type="ECO:0000256" key="7">
    <source>
        <dbReference type="SAM" id="MobiDB-lite"/>
    </source>
</evidence>
<dbReference type="PANTHER" id="PTHR19302">
    <property type="entry name" value="GAMMA TUBULIN COMPLEX PROTEIN"/>
    <property type="match status" value="1"/>
</dbReference>
<dbReference type="Gene3D" id="1.20.120.1900">
    <property type="entry name" value="Gamma-tubulin complex, C-terminal domain"/>
    <property type="match status" value="1"/>
</dbReference>
<feature type="domain" description="Gamma tubulin complex component protein N-terminal" evidence="9">
    <location>
        <begin position="253"/>
        <end position="335"/>
    </location>
</feature>
<dbReference type="InterPro" id="IPR042241">
    <property type="entry name" value="GCP_C_sf"/>
</dbReference>
<dbReference type="GO" id="GO:0000922">
    <property type="term" value="C:spindle pole"/>
    <property type="evidence" value="ECO:0007669"/>
    <property type="project" value="InterPro"/>
</dbReference>
<comment type="subcellular location">
    <subcellularLocation>
        <location evidence="1 6">Cytoplasm</location>
        <location evidence="1 6">Cytoskeleton</location>
        <location evidence="1 6">Microtubule organizing center</location>
    </subcellularLocation>
</comment>
<feature type="compositionally biased region" description="Polar residues" evidence="7">
    <location>
        <begin position="194"/>
        <end position="211"/>
    </location>
</feature>
<dbReference type="Proteomes" id="UP000215335">
    <property type="component" value="Unassembled WGS sequence"/>
</dbReference>
<evidence type="ECO:0000256" key="1">
    <source>
        <dbReference type="ARBA" id="ARBA00004267"/>
    </source>
</evidence>
<evidence type="ECO:0000313" key="10">
    <source>
        <dbReference type="EMBL" id="OXU25374.1"/>
    </source>
</evidence>
<feature type="region of interest" description="Disordered" evidence="7">
    <location>
        <begin position="632"/>
        <end position="652"/>
    </location>
</feature>
<keyword evidence="3 6" id="KW-0963">Cytoplasm</keyword>
<proteinExistence type="inferred from homology"/>
<dbReference type="InterPro" id="IPR040457">
    <property type="entry name" value="GCP_C"/>
</dbReference>
<comment type="similarity">
    <text evidence="2 6">Belongs to the TUBGCP family.</text>
</comment>
<dbReference type="GO" id="GO:0000930">
    <property type="term" value="C:gamma-tubulin complex"/>
    <property type="evidence" value="ECO:0007669"/>
    <property type="project" value="TreeGrafter"/>
</dbReference>
<keyword evidence="5 6" id="KW-0206">Cytoskeleton</keyword>
<keyword evidence="4 6" id="KW-0493">Microtubule</keyword>
<feature type="region of interest" description="Disordered" evidence="7">
    <location>
        <begin position="70"/>
        <end position="89"/>
    </location>
</feature>
<feature type="compositionally biased region" description="Basic and acidic residues" evidence="7">
    <location>
        <begin position="134"/>
        <end position="153"/>
    </location>
</feature>
<evidence type="ECO:0000259" key="8">
    <source>
        <dbReference type="Pfam" id="PF04130"/>
    </source>
</evidence>